<dbReference type="EMBL" id="RAWK01000163">
    <property type="protein sequence ID" value="RKH60731.1"/>
    <property type="molecule type" value="Genomic_DNA"/>
</dbReference>
<evidence type="ECO:0000313" key="1">
    <source>
        <dbReference type="EMBL" id="RKH60731.1"/>
    </source>
</evidence>
<proteinExistence type="predicted"/>
<comment type="caution">
    <text evidence="1">The sequence shown here is derived from an EMBL/GenBank/DDBJ whole genome shotgun (WGS) entry which is preliminary data.</text>
</comment>
<reference evidence="2" key="1">
    <citation type="submission" date="2018-09" db="EMBL/GenBank/DDBJ databases">
        <authorList>
            <person name="Livingstone P.G."/>
            <person name="Whitworth D.E."/>
        </authorList>
    </citation>
    <scope>NUCLEOTIDE SEQUENCE [LARGE SCALE GENOMIC DNA]</scope>
    <source>
        <strain evidence="2">AB050A</strain>
    </source>
</reference>
<protein>
    <submittedName>
        <fullName evidence="1">Uncharacterized protein</fullName>
    </submittedName>
</protein>
<name>A0A3A8Q075_9BACT</name>
<keyword evidence="2" id="KW-1185">Reference proteome</keyword>
<accession>A0A3A8Q075</accession>
<sequence>MAGELAPLAQAFFAATPELSLQALGSGVHVPSLDLAPHGIPVTHLLAEHNAELARQYLTLNQLAFGGIGVPRWVLSDLYLLPGAIGLLRCPARLLKAPARERLLLADEELAIGAACYVAPSLTPGLFVGVSLFSFLPGRGASAWVKLLTLGMVRAKRLRGITQWDNPAVRVHSRLGPMRLVGRVPGGHDYDERTFVYETDLSDEARVARAMLRGEGAASTAATRVPVTDLLVLGALLDRAEAGARLELVPPGQDDGHVLVRELPPG</sequence>
<dbReference type="RefSeq" id="WP_120557929.1">
    <property type="nucleotide sequence ID" value="NZ_RAWK01000163.1"/>
</dbReference>
<evidence type="ECO:0000313" key="2">
    <source>
        <dbReference type="Proteomes" id="UP000267003"/>
    </source>
</evidence>
<gene>
    <name evidence="1" type="ORF">D7W81_25100</name>
</gene>
<dbReference type="Proteomes" id="UP000267003">
    <property type="component" value="Unassembled WGS sequence"/>
</dbReference>
<dbReference type="AlphaFoldDB" id="A0A3A8Q075"/>
<organism evidence="1 2">
    <name type="scientific">Corallococcus aberystwythensis</name>
    <dbReference type="NCBI Taxonomy" id="2316722"/>
    <lineage>
        <taxon>Bacteria</taxon>
        <taxon>Pseudomonadati</taxon>
        <taxon>Myxococcota</taxon>
        <taxon>Myxococcia</taxon>
        <taxon>Myxococcales</taxon>
        <taxon>Cystobacterineae</taxon>
        <taxon>Myxococcaceae</taxon>
        <taxon>Corallococcus</taxon>
    </lineage>
</organism>
<dbReference type="OrthoDB" id="5499068at2"/>